<evidence type="ECO:0000313" key="3">
    <source>
        <dbReference type="EMBL" id="QGG94566.1"/>
    </source>
</evidence>
<organism evidence="3 4">
    <name type="scientific">Actinomarinicola tropica</name>
    <dbReference type="NCBI Taxonomy" id="2789776"/>
    <lineage>
        <taxon>Bacteria</taxon>
        <taxon>Bacillati</taxon>
        <taxon>Actinomycetota</taxon>
        <taxon>Acidimicrobiia</taxon>
        <taxon>Acidimicrobiales</taxon>
        <taxon>Iamiaceae</taxon>
        <taxon>Actinomarinicola</taxon>
    </lineage>
</organism>
<name>A0A5Q2RJJ8_9ACTN</name>
<dbReference type="PANTHER" id="PTHR42760:SF115">
    <property type="entry name" value="3-OXOACYL-[ACYL-CARRIER-PROTEIN] REDUCTASE FABG"/>
    <property type="match status" value="1"/>
</dbReference>
<dbReference type="PRINTS" id="PR00081">
    <property type="entry name" value="GDHRDH"/>
</dbReference>
<evidence type="ECO:0000256" key="2">
    <source>
        <dbReference type="ARBA" id="ARBA00023002"/>
    </source>
</evidence>
<proteinExistence type="inferred from homology"/>
<accession>A0A5Q2RJJ8</accession>
<sequence>MDLAGKVVVVTGGGGGIGEAMCRAFAAEGAAGVAVADIDGAAAARVAEDVASDTTRTFGVGLDAGDEVAVQELVRRTEEELGPVDLFCANAGIMVVGGVEVPDEDWDRIIRVNLKSHIYAARAVLPGFRQRGEGYLLHTASAAGLLTQLGSAPYSVTKHAVVALAEWLSITHGDAGVRVSCLCPQAVATAMAGGAQARRPAGVEPGKGSAGADGVLEAADVARTVVEGLAAEEFLILPHPAVATYEQRRATDRERWLRGMRRAQAAMVAAWTAAGANPPGGS</sequence>
<evidence type="ECO:0000313" key="4">
    <source>
        <dbReference type="Proteomes" id="UP000334019"/>
    </source>
</evidence>
<dbReference type="SUPFAM" id="SSF51735">
    <property type="entry name" value="NAD(P)-binding Rossmann-fold domains"/>
    <property type="match status" value="1"/>
</dbReference>
<dbReference type="PROSITE" id="PS00061">
    <property type="entry name" value="ADH_SHORT"/>
    <property type="match status" value="1"/>
</dbReference>
<dbReference type="CDD" id="cd05233">
    <property type="entry name" value="SDR_c"/>
    <property type="match status" value="1"/>
</dbReference>
<comment type="similarity">
    <text evidence="1">Belongs to the short-chain dehydrogenases/reductases (SDR) family.</text>
</comment>
<evidence type="ECO:0000256" key="1">
    <source>
        <dbReference type="ARBA" id="ARBA00006484"/>
    </source>
</evidence>
<dbReference type="InterPro" id="IPR020904">
    <property type="entry name" value="Sc_DH/Rdtase_CS"/>
</dbReference>
<dbReference type="InterPro" id="IPR036291">
    <property type="entry name" value="NAD(P)-bd_dom_sf"/>
</dbReference>
<keyword evidence="2" id="KW-0560">Oxidoreductase</keyword>
<keyword evidence="4" id="KW-1185">Reference proteome</keyword>
<dbReference type="EMBL" id="CP045851">
    <property type="protein sequence ID" value="QGG94566.1"/>
    <property type="molecule type" value="Genomic_DNA"/>
</dbReference>
<dbReference type="GO" id="GO:0016616">
    <property type="term" value="F:oxidoreductase activity, acting on the CH-OH group of donors, NAD or NADP as acceptor"/>
    <property type="evidence" value="ECO:0007669"/>
    <property type="project" value="TreeGrafter"/>
</dbReference>
<dbReference type="Pfam" id="PF00106">
    <property type="entry name" value="adh_short"/>
    <property type="match status" value="1"/>
</dbReference>
<dbReference type="InterPro" id="IPR002347">
    <property type="entry name" value="SDR_fam"/>
</dbReference>
<dbReference type="AlphaFoldDB" id="A0A5Q2RJJ8"/>
<gene>
    <name evidence="3" type="ORF">GH723_05285</name>
</gene>
<dbReference type="KEGG" id="atq:GH723_05285"/>
<dbReference type="PANTHER" id="PTHR42760">
    <property type="entry name" value="SHORT-CHAIN DEHYDROGENASES/REDUCTASES FAMILY MEMBER"/>
    <property type="match status" value="1"/>
</dbReference>
<dbReference type="Gene3D" id="3.40.50.720">
    <property type="entry name" value="NAD(P)-binding Rossmann-like Domain"/>
    <property type="match status" value="1"/>
</dbReference>
<dbReference type="Proteomes" id="UP000334019">
    <property type="component" value="Chromosome"/>
</dbReference>
<protein>
    <submittedName>
        <fullName evidence="3">SDR family NAD(P)-dependent oxidoreductase</fullName>
    </submittedName>
</protein>
<reference evidence="3 4" key="1">
    <citation type="submission" date="2019-11" db="EMBL/GenBank/DDBJ databases">
        <authorList>
            <person name="He Y."/>
        </authorList>
    </citation>
    <scope>NUCLEOTIDE SEQUENCE [LARGE SCALE GENOMIC DNA]</scope>
    <source>
        <strain evidence="3 4">SCSIO 58843</strain>
    </source>
</reference>
<dbReference type="RefSeq" id="WP_153758672.1">
    <property type="nucleotide sequence ID" value="NZ_CP045851.1"/>
</dbReference>